<evidence type="ECO:0000313" key="1">
    <source>
        <dbReference type="EMBL" id="KAF2275837.1"/>
    </source>
</evidence>
<accession>A0A6A6JHI0</accession>
<dbReference type="InterPro" id="IPR023393">
    <property type="entry name" value="START-like_dom_sf"/>
</dbReference>
<protein>
    <recommendedName>
        <fullName evidence="3">Coenzyme Q-binding protein COQ10 START domain-containing protein</fullName>
    </recommendedName>
</protein>
<dbReference type="AlphaFoldDB" id="A0A6A6JHI0"/>
<organism evidence="1 2">
    <name type="scientific">Westerdykella ornata</name>
    <dbReference type="NCBI Taxonomy" id="318751"/>
    <lineage>
        <taxon>Eukaryota</taxon>
        <taxon>Fungi</taxon>
        <taxon>Dikarya</taxon>
        <taxon>Ascomycota</taxon>
        <taxon>Pezizomycotina</taxon>
        <taxon>Dothideomycetes</taxon>
        <taxon>Pleosporomycetidae</taxon>
        <taxon>Pleosporales</taxon>
        <taxon>Sporormiaceae</taxon>
        <taxon>Westerdykella</taxon>
    </lineage>
</organism>
<dbReference type="EMBL" id="ML986495">
    <property type="protein sequence ID" value="KAF2275837.1"/>
    <property type="molecule type" value="Genomic_DNA"/>
</dbReference>
<sequence>MSRKYGITLTAAFVQFQGQFINLPEVPPGVFNVSTRLELRTTTTAVWDALTNFPAYADWNPFVRSATLSNQLNSAAYPVEGANLYMRVQIPPLPLPVDASTPDNPLHTQITLENITHVQPERLRLAWKHVLPDAVLDAERWQGISDLGNGKVLYESREVYRGAGAIAIKALFAEGLQQAFDAQGAGLKLLLEG</sequence>
<dbReference type="OrthoDB" id="509124at2759"/>
<dbReference type="GeneID" id="54553471"/>
<dbReference type="CDD" id="cd07822">
    <property type="entry name" value="SRPBCC_4"/>
    <property type="match status" value="1"/>
</dbReference>
<reference evidence="1" key="1">
    <citation type="journal article" date="2020" name="Stud. Mycol.">
        <title>101 Dothideomycetes genomes: a test case for predicting lifestyles and emergence of pathogens.</title>
        <authorList>
            <person name="Haridas S."/>
            <person name="Albert R."/>
            <person name="Binder M."/>
            <person name="Bloem J."/>
            <person name="Labutti K."/>
            <person name="Salamov A."/>
            <person name="Andreopoulos B."/>
            <person name="Baker S."/>
            <person name="Barry K."/>
            <person name="Bills G."/>
            <person name="Bluhm B."/>
            <person name="Cannon C."/>
            <person name="Castanera R."/>
            <person name="Culley D."/>
            <person name="Daum C."/>
            <person name="Ezra D."/>
            <person name="Gonzalez J."/>
            <person name="Henrissat B."/>
            <person name="Kuo A."/>
            <person name="Liang C."/>
            <person name="Lipzen A."/>
            <person name="Lutzoni F."/>
            <person name="Magnuson J."/>
            <person name="Mondo S."/>
            <person name="Nolan M."/>
            <person name="Ohm R."/>
            <person name="Pangilinan J."/>
            <person name="Park H.-J."/>
            <person name="Ramirez L."/>
            <person name="Alfaro M."/>
            <person name="Sun H."/>
            <person name="Tritt A."/>
            <person name="Yoshinaga Y."/>
            <person name="Zwiers L.-H."/>
            <person name="Turgeon B."/>
            <person name="Goodwin S."/>
            <person name="Spatafora J."/>
            <person name="Crous P."/>
            <person name="Grigoriev I."/>
        </authorList>
    </citation>
    <scope>NUCLEOTIDE SEQUENCE</scope>
    <source>
        <strain evidence="1">CBS 379.55</strain>
    </source>
</reference>
<proteinExistence type="predicted"/>
<evidence type="ECO:0000313" key="2">
    <source>
        <dbReference type="Proteomes" id="UP000800097"/>
    </source>
</evidence>
<evidence type="ECO:0008006" key="3">
    <source>
        <dbReference type="Google" id="ProtNLM"/>
    </source>
</evidence>
<dbReference type="SUPFAM" id="SSF55961">
    <property type="entry name" value="Bet v1-like"/>
    <property type="match status" value="1"/>
</dbReference>
<dbReference type="RefSeq" id="XP_033653376.1">
    <property type="nucleotide sequence ID" value="XM_033800296.1"/>
</dbReference>
<keyword evidence="2" id="KW-1185">Reference proteome</keyword>
<name>A0A6A6JHI0_WESOR</name>
<dbReference type="Gene3D" id="3.30.530.20">
    <property type="match status" value="1"/>
</dbReference>
<gene>
    <name evidence="1" type="ORF">EI97DRAFT_450658</name>
</gene>
<dbReference type="Proteomes" id="UP000800097">
    <property type="component" value="Unassembled WGS sequence"/>
</dbReference>